<accession>A0A073ISI1</accession>
<dbReference type="InterPro" id="IPR050523">
    <property type="entry name" value="AKR_Detox_Biosynth"/>
</dbReference>
<dbReference type="InterPro" id="IPR023210">
    <property type="entry name" value="NADP_OxRdtase_dom"/>
</dbReference>
<proteinExistence type="predicted"/>
<dbReference type="Pfam" id="PF00248">
    <property type="entry name" value="Aldo_ket_red"/>
    <property type="match status" value="1"/>
</dbReference>
<keyword evidence="1" id="KW-0560">Oxidoreductase</keyword>
<dbReference type="GO" id="GO:0005829">
    <property type="term" value="C:cytosol"/>
    <property type="evidence" value="ECO:0007669"/>
    <property type="project" value="TreeGrafter"/>
</dbReference>
<evidence type="ECO:0000259" key="2">
    <source>
        <dbReference type="Pfam" id="PF00248"/>
    </source>
</evidence>
<comment type="caution">
    <text evidence="3">The sequence shown here is derived from an EMBL/GenBank/DDBJ whole genome shotgun (WGS) entry which is preliminary data.</text>
</comment>
<gene>
    <name evidence="3" type="ORF">EH55_00855</name>
</gene>
<name>A0A073ISI1_9BACT</name>
<dbReference type="RefSeq" id="WP_037975047.1">
    <property type="nucleotide sequence ID" value="NZ_JAXDSK010000027.1"/>
</dbReference>
<dbReference type="AlphaFoldDB" id="A0A073ISI1"/>
<dbReference type="Gene3D" id="3.20.20.100">
    <property type="entry name" value="NADP-dependent oxidoreductase domain"/>
    <property type="match status" value="1"/>
</dbReference>
<organism evidence="3 4">
    <name type="scientific">Synergistes jonesii</name>
    <dbReference type="NCBI Taxonomy" id="2754"/>
    <lineage>
        <taxon>Bacteria</taxon>
        <taxon>Thermotogati</taxon>
        <taxon>Synergistota</taxon>
        <taxon>Synergistia</taxon>
        <taxon>Synergistales</taxon>
        <taxon>Synergistaceae</taxon>
        <taxon>Synergistes</taxon>
    </lineage>
</organism>
<protein>
    <recommendedName>
        <fullName evidence="2">NADP-dependent oxidoreductase domain-containing protein</fullName>
    </recommendedName>
</protein>
<dbReference type="OrthoDB" id="9783105at2"/>
<keyword evidence="4" id="KW-1185">Reference proteome</keyword>
<evidence type="ECO:0000313" key="3">
    <source>
        <dbReference type="EMBL" id="KEJ92759.1"/>
    </source>
</evidence>
<evidence type="ECO:0000256" key="1">
    <source>
        <dbReference type="ARBA" id="ARBA00023002"/>
    </source>
</evidence>
<dbReference type="STRING" id="2754.EH55_00855"/>
<sequence>MKYINVMGLPKPVSELVMGTLFGDTKQQELFNDVMNAYVEAGGNILDTGRFYGARTESEVCIREWLHAYPEMRSKIMIMDKCCHPFINRKGYYGPDSRWRFSGEFVTEDLEYSLDRMDVEYMDIYMPHRDKEDVPVGEIMDRLERHRKEGKIIAYGVSNWRIPRVEEAVKYCKEHNYQGLSMSSPSYSLATMPETCWKSTIYINDEQARYYTDQLDMPIFSWSSQGSGFFAEAADTNQIYTSDANAEKMKRAKELATEHGVSALNIALAYILNQGLKIAAIIGPRQKSEVLNSVAATDIKLTSADIEYLSLRSNHR</sequence>
<dbReference type="SUPFAM" id="SSF51430">
    <property type="entry name" value="NAD(P)-linked oxidoreductase"/>
    <property type="match status" value="1"/>
</dbReference>
<dbReference type="InterPro" id="IPR036812">
    <property type="entry name" value="NAD(P)_OxRdtase_dom_sf"/>
</dbReference>
<dbReference type="GeneID" id="90983093"/>
<feature type="domain" description="NADP-dependent oxidoreductase" evidence="2">
    <location>
        <begin position="16"/>
        <end position="309"/>
    </location>
</feature>
<evidence type="ECO:0000313" key="4">
    <source>
        <dbReference type="Proteomes" id="UP000027665"/>
    </source>
</evidence>
<reference evidence="3 4" key="1">
    <citation type="submission" date="2014-04" db="EMBL/GenBank/DDBJ databases">
        <title>Draft Genome Sequence of Synergistes jonesii.</title>
        <authorList>
            <person name="Coil D.A."/>
            <person name="Eisen J.A."/>
            <person name="Holland-Moritz H.E."/>
        </authorList>
    </citation>
    <scope>NUCLEOTIDE SEQUENCE [LARGE SCALE GENOMIC DNA]</scope>
    <source>
        <strain evidence="3 4">78-1</strain>
    </source>
</reference>
<dbReference type="GO" id="GO:0016491">
    <property type="term" value="F:oxidoreductase activity"/>
    <property type="evidence" value="ECO:0007669"/>
    <property type="project" value="UniProtKB-KW"/>
</dbReference>
<dbReference type="eggNOG" id="COG0667">
    <property type="taxonomic scope" value="Bacteria"/>
</dbReference>
<dbReference type="CDD" id="cd19082">
    <property type="entry name" value="AKR_AKR10A1_2"/>
    <property type="match status" value="1"/>
</dbReference>
<dbReference type="PANTHER" id="PTHR43364:SF4">
    <property type="entry name" value="NAD(P)-LINKED OXIDOREDUCTASE SUPERFAMILY PROTEIN"/>
    <property type="match status" value="1"/>
</dbReference>
<dbReference type="Proteomes" id="UP000027665">
    <property type="component" value="Unassembled WGS sequence"/>
</dbReference>
<dbReference type="PANTHER" id="PTHR43364">
    <property type="entry name" value="NADH-SPECIFIC METHYLGLYOXAL REDUCTASE-RELATED"/>
    <property type="match status" value="1"/>
</dbReference>
<dbReference type="EMBL" id="JMKI01000016">
    <property type="protein sequence ID" value="KEJ92759.1"/>
    <property type="molecule type" value="Genomic_DNA"/>
</dbReference>